<name>A1VID0_POLNA</name>
<accession>A1VID0</accession>
<dbReference type="Proteomes" id="UP000000644">
    <property type="component" value="Chromosome"/>
</dbReference>
<dbReference type="HOGENOM" id="CLU_1123684_0_0_4"/>
<proteinExistence type="predicted"/>
<protein>
    <submittedName>
        <fullName evidence="1">Uncharacterized protein</fullName>
    </submittedName>
</protein>
<sequence length="265" mass="29912">MTSKVPPDKFSPDLGDWRLMTAGWITAINNVSLDEPKSYRGSTWFQDKNGTDVSFPTPSAAALHLNAAWKASKRAQAIKDGLMVHLFNANGMPSMQASEERIPALFDYFEEMIAVAFNSFGAIEAFCNQTVVEKGGTAVTVVVKKKMKVSKTPEEIEREHSTDEKLGRIVPELLEIRTPRGMATWDTYLAIKQIRDAVTHFKRRDQMRHADQSNEPTALLALYRIDCFKLPEDAMKVLRHFQPIGSVQRWMMNPAWKRDASIPAV</sequence>
<dbReference type="AlphaFoldDB" id="A1VID0"/>
<reference evidence="2" key="1">
    <citation type="journal article" date="2009" name="Environ. Microbiol.">
        <title>The genome of Polaromonas naphthalenivorans strain CJ2, isolated from coal tar-contaminated sediment, reveals physiological and metabolic versatility and evolution through extensive horizontal gene transfer.</title>
        <authorList>
            <person name="Yagi J.M."/>
            <person name="Sims D."/>
            <person name="Brettin T."/>
            <person name="Bruce D."/>
            <person name="Madsen E.L."/>
        </authorList>
    </citation>
    <scope>NUCLEOTIDE SEQUENCE [LARGE SCALE GENOMIC DNA]</scope>
    <source>
        <strain evidence="2">CJ2</strain>
    </source>
</reference>
<dbReference type="KEGG" id="pna:Pnap_0082"/>
<organism evidence="1 2">
    <name type="scientific">Polaromonas naphthalenivorans (strain CJ2)</name>
    <dbReference type="NCBI Taxonomy" id="365044"/>
    <lineage>
        <taxon>Bacteria</taxon>
        <taxon>Pseudomonadati</taxon>
        <taxon>Pseudomonadota</taxon>
        <taxon>Betaproteobacteria</taxon>
        <taxon>Burkholderiales</taxon>
        <taxon>Comamonadaceae</taxon>
        <taxon>Polaromonas</taxon>
    </lineage>
</organism>
<dbReference type="EMBL" id="CP000529">
    <property type="protein sequence ID" value="ABM35408.1"/>
    <property type="molecule type" value="Genomic_DNA"/>
</dbReference>
<evidence type="ECO:0000313" key="1">
    <source>
        <dbReference type="EMBL" id="ABM35408.1"/>
    </source>
</evidence>
<dbReference type="RefSeq" id="WP_011799518.1">
    <property type="nucleotide sequence ID" value="NC_008781.1"/>
</dbReference>
<keyword evidence="2" id="KW-1185">Reference proteome</keyword>
<dbReference type="OrthoDB" id="9130831at2"/>
<evidence type="ECO:0000313" key="2">
    <source>
        <dbReference type="Proteomes" id="UP000000644"/>
    </source>
</evidence>
<gene>
    <name evidence="1" type="ordered locus">Pnap_0082</name>
</gene>